<dbReference type="EC" id="1.1.5.2" evidence="6"/>
<keyword evidence="2" id="KW-0479">Metal-binding</keyword>
<dbReference type="RefSeq" id="WP_109322363.1">
    <property type="nucleotide sequence ID" value="NZ_CP029346.1"/>
</dbReference>
<accession>A0A2S2DTC6</accession>
<dbReference type="GO" id="GO:0009055">
    <property type="term" value="F:electron transfer activity"/>
    <property type="evidence" value="ECO:0007669"/>
    <property type="project" value="InterPro"/>
</dbReference>
<dbReference type="SUPFAM" id="SSF46626">
    <property type="entry name" value="Cytochrome c"/>
    <property type="match status" value="1"/>
</dbReference>
<feature type="domain" description="Cytochrome c" evidence="5">
    <location>
        <begin position="34"/>
        <end position="97"/>
    </location>
</feature>
<dbReference type="Gene3D" id="2.120.10.30">
    <property type="entry name" value="TolB, C-terminal domain"/>
    <property type="match status" value="1"/>
</dbReference>
<dbReference type="Gene3D" id="1.10.760.10">
    <property type="entry name" value="Cytochrome c-like domain"/>
    <property type="match status" value="1"/>
</dbReference>
<sequence>MYKRLSILGGIAVASISIMSLTNAPKKALVDESTEKTYTQYCSSCHGEKVDAFVDRAWKHGKSKPELIASITNGYADLGMPSWKAALSAKDIEKLADLITEKLASVDQYKFANKPTSNVFKSEGMTVVLDTIVTGLESPWGFAQLPNKDYLVTDRAGTLYLVDQKQHKTAIKGTPAVMAKGQGGLLDVVLHPNYASNGWVYMSYSKFKTEGGQTVTATGIVRGKIKNNEWVESQDIFESLPYTKTFHHFGSRIAFDKQGHLFFSVGERGMEKVFPQETDNDNGKIHRLNDDGSIPKDNPFVGKDQAKFHHSIYSYGQRNPQGLTLNPYTGAIWETEHGPRGGDEINIIQAGKNYGWPTISYGINYDGKPITNISKKEGMEQPITYYLPSIAPSGLAFVDSDKYPAWKGNLMIGSLRFNYMNRVVVKNNKVVSQEKVLVNLGRMRNVKMGVDGYLYVGVENPGMVFRLRPQ</sequence>
<dbReference type="InterPro" id="IPR012938">
    <property type="entry name" value="Glc/Sorbosone_DH"/>
</dbReference>
<protein>
    <submittedName>
        <fullName evidence="6">Quinoprotein glucose dehydrogenase (PQQ, quinone)</fullName>
        <ecNumber evidence="6">1.1.5.2</ecNumber>
    </submittedName>
</protein>
<dbReference type="GO" id="GO:0046872">
    <property type="term" value="F:metal ion binding"/>
    <property type="evidence" value="ECO:0007669"/>
    <property type="project" value="UniProtKB-KW"/>
</dbReference>
<keyword evidence="7" id="KW-1185">Reference proteome</keyword>
<evidence type="ECO:0000256" key="3">
    <source>
        <dbReference type="ARBA" id="ARBA00023004"/>
    </source>
</evidence>
<keyword evidence="6" id="KW-0560">Oxidoreductase</keyword>
<name>A0A2S2DTC6_9BACT</name>
<evidence type="ECO:0000256" key="2">
    <source>
        <dbReference type="ARBA" id="ARBA00022723"/>
    </source>
</evidence>
<dbReference type="Pfam" id="PF07995">
    <property type="entry name" value="GSDH"/>
    <property type="match status" value="1"/>
</dbReference>
<dbReference type="InterPro" id="IPR011041">
    <property type="entry name" value="Quinoprot_gluc/sorb_DH_b-prop"/>
</dbReference>
<evidence type="ECO:0000259" key="5">
    <source>
        <dbReference type="Pfam" id="PF13442"/>
    </source>
</evidence>
<keyword evidence="1" id="KW-0349">Heme</keyword>
<dbReference type="Pfam" id="PF13442">
    <property type="entry name" value="Cytochrome_CBB3"/>
    <property type="match status" value="1"/>
</dbReference>
<dbReference type="EMBL" id="CP029346">
    <property type="protein sequence ID" value="AWL08626.1"/>
    <property type="molecule type" value="Genomic_DNA"/>
</dbReference>
<evidence type="ECO:0000256" key="1">
    <source>
        <dbReference type="ARBA" id="ARBA00022617"/>
    </source>
</evidence>
<dbReference type="GO" id="GO:0008876">
    <property type="term" value="F:quinoprotein glucose dehydrogenase activity"/>
    <property type="evidence" value="ECO:0007669"/>
    <property type="project" value="UniProtKB-EC"/>
</dbReference>
<evidence type="ECO:0000259" key="4">
    <source>
        <dbReference type="Pfam" id="PF07995"/>
    </source>
</evidence>
<feature type="domain" description="Glucose/Sorbosone dehydrogenase" evidence="4">
    <location>
        <begin position="136"/>
        <end position="461"/>
    </location>
</feature>
<dbReference type="GO" id="GO:0020037">
    <property type="term" value="F:heme binding"/>
    <property type="evidence" value="ECO:0007669"/>
    <property type="project" value="InterPro"/>
</dbReference>
<keyword evidence="3" id="KW-0408">Iron</keyword>
<organism evidence="6 7">
    <name type="scientific">Aquirufa nivalisilvae</name>
    <dbReference type="NCBI Taxonomy" id="2516557"/>
    <lineage>
        <taxon>Bacteria</taxon>
        <taxon>Pseudomonadati</taxon>
        <taxon>Bacteroidota</taxon>
        <taxon>Cytophagia</taxon>
        <taxon>Cytophagales</taxon>
        <taxon>Flectobacillaceae</taxon>
        <taxon>Aquirufa</taxon>
    </lineage>
</organism>
<dbReference type="SUPFAM" id="SSF50952">
    <property type="entry name" value="Soluble quinoprotein glucose dehydrogenase"/>
    <property type="match status" value="1"/>
</dbReference>
<gene>
    <name evidence="6" type="ORF">HME7025_00755</name>
</gene>
<dbReference type="PANTHER" id="PTHR19328:SF75">
    <property type="entry name" value="ALDOSE SUGAR DEHYDROGENASE YLII"/>
    <property type="match status" value="1"/>
</dbReference>
<dbReference type="PANTHER" id="PTHR19328">
    <property type="entry name" value="HEDGEHOG-INTERACTING PROTEIN"/>
    <property type="match status" value="1"/>
</dbReference>
<dbReference type="InterPro" id="IPR009056">
    <property type="entry name" value="Cyt_c-like_dom"/>
</dbReference>
<dbReference type="KEGG" id="psez:HME7025_00755"/>
<dbReference type="InterPro" id="IPR011042">
    <property type="entry name" value="6-blade_b-propeller_TolB-like"/>
</dbReference>
<proteinExistence type="predicted"/>
<dbReference type="Proteomes" id="UP000245468">
    <property type="component" value="Chromosome"/>
</dbReference>
<dbReference type="AlphaFoldDB" id="A0A2S2DTC6"/>
<reference evidence="7" key="1">
    <citation type="submission" date="2018-05" db="EMBL/GenBank/DDBJ databases">
        <title>Pseudarcicella sp. HME7025 Genome sequencing and assembly.</title>
        <authorList>
            <person name="Kim H."/>
            <person name="Kang H."/>
            <person name="Joh K."/>
        </authorList>
    </citation>
    <scope>NUCLEOTIDE SEQUENCE [LARGE SCALE GENOMIC DNA]</scope>
    <source>
        <strain evidence="7">HME7025</strain>
    </source>
</reference>
<dbReference type="InterPro" id="IPR036909">
    <property type="entry name" value="Cyt_c-like_dom_sf"/>
</dbReference>
<dbReference type="OrthoDB" id="9770043at2"/>
<evidence type="ECO:0000313" key="7">
    <source>
        <dbReference type="Proteomes" id="UP000245468"/>
    </source>
</evidence>
<evidence type="ECO:0000313" key="6">
    <source>
        <dbReference type="EMBL" id="AWL08626.1"/>
    </source>
</evidence>